<evidence type="ECO:0000256" key="5">
    <source>
        <dbReference type="ARBA" id="ARBA00022741"/>
    </source>
</evidence>
<evidence type="ECO:0000256" key="10">
    <source>
        <dbReference type="RuleBase" id="RU003733"/>
    </source>
</evidence>
<dbReference type="InterPro" id="IPR005999">
    <property type="entry name" value="Glycerol_kin"/>
</dbReference>
<dbReference type="PANTHER" id="PTHR10196">
    <property type="entry name" value="SUGAR KINASE"/>
    <property type="match status" value="1"/>
</dbReference>
<keyword evidence="4 10" id="KW-0808">Transferase</keyword>
<dbReference type="OrthoDB" id="5422795at2759"/>
<dbReference type="CDD" id="cd07792">
    <property type="entry name" value="ASKHA_NBD_FGGY_GK1-3-like"/>
    <property type="match status" value="1"/>
</dbReference>
<evidence type="ECO:0000259" key="12">
    <source>
        <dbReference type="Pfam" id="PF02782"/>
    </source>
</evidence>
<dbReference type="NCBIfam" id="TIGR01311">
    <property type="entry name" value="glycerol_kin"/>
    <property type="match status" value="1"/>
</dbReference>
<dbReference type="AlphaFoldDB" id="A0A9W9VRX5"/>
<comment type="caution">
    <text evidence="13">The sequence shown here is derived from an EMBL/GenBank/DDBJ whole genome shotgun (WGS) entry which is preliminary data.</text>
</comment>
<dbReference type="GO" id="GO:0005524">
    <property type="term" value="F:ATP binding"/>
    <property type="evidence" value="ECO:0007669"/>
    <property type="project" value="UniProtKB-KW"/>
</dbReference>
<dbReference type="GO" id="GO:0004370">
    <property type="term" value="F:glycerol kinase activity"/>
    <property type="evidence" value="ECO:0007669"/>
    <property type="project" value="UniProtKB-EC"/>
</dbReference>
<comment type="pathway">
    <text evidence="1">Polyol metabolism; glycerol degradation via glycerol kinase pathway; sn-glycerol 3-phosphate from glycerol: step 1/1.</text>
</comment>
<dbReference type="GO" id="GO:0006071">
    <property type="term" value="P:glycerol metabolic process"/>
    <property type="evidence" value="ECO:0007669"/>
    <property type="project" value="UniProtKB-KW"/>
</dbReference>
<evidence type="ECO:0000256" key="3">
    <source>
        <dbReference type="ARBA" id="ARBA00012099"/>
    </source>
</evidence>
<evidence type="ECO:0000256" key="9">
    <source>
        <dbReference type="ARBA" id="ARBA00043149"/>
    </source>
</evidence>
<keyword evidence="8" id="KW-0067">ATP-binding</keyword>
<reference evidence="13" key="2">
    <citation type="journal article" date="2023" name="IMA Fungus">
        <title>Comparative genomic study of the Penicillium genus elucidates a diverse pangenome and 15 lateral gene transfer events.</title>
        <authorList>
            <person name="Petersen C."/>
            <person name="Sorensen T."/>
            <person name="Nielsen M.R."/>
            <person name="Sondergaard T.E."/>
            <person name="Sorensen J.L."/>
            <person name="Fitzpatrick D.A."/>
            <person name="Frisvad J.C."/>
            <person name="Nielsen K.L."/>
        </authorList>
    </citation>
    <scope>NUCLEOTIDE SEQUENCE</scope>
    <source>
        <strain evidence="13">IBT 29677</strain>
    </source>
</reference>
<comment type="similarity">
    <text evidence="2 10">Belongs to the FGGY kinase family.</text>
</comment>
<evidence type="ECO:0000256" key="4">
    <source>
        <dbReference type="ARBA" id="ARBA00022679"/>
    </source>
</evidence>
<dbReference type="Proteomes" id="UP001147747">
    <property type="component" value="Unassembled WGS sequence"/>
</dbReference>
<dbReference type="FunFam" id="3.30.420.40:FF:000085">
    <property type="entry name" value="Glycerol kinase 2"/>
    <property type="match status" value="1"/>
</dbReference>
<proteinExistence type="inferred from homology"/>
<evidence type="ECO:0000256" key="8">
    <source>
        <dbReference type="ARBA" id="ARBA00022840"/>
    </source>
</evidence>
<evidence type="ECO:0000256" key="2">
    <source>
        <dbReference type="ARBA" id="ARBA00009156"/>
    </source>
</evidence>
<dbReference type="GeneID" id="81374381"/>
<evidence type="ECO:0000313" key="13">
    <source>
        <dbReference type="EMBL" id="KAJ5388223.1"/>
    </source>
</evidence>
<feature type="domain" description="Carbohydrate kinase FGGY N-terminal" evidence="11">
    <location>
        <begin position="12"/>
        <end position="263"/>
    </location>
</feature>
<dbReference type="InterPro" id="IPR018484">
    <property type="entry name" value="FGGY_N"/>
</dbReference>
<dbReference type="InterPro" id="IPR018485">
    <property type="entry name" value="FGGY_C"/>
</dbReference>
<dbReference type="SUPFAM" id="SSF53067">
    <property type="entry name" value="Actin-like ATPase domain"/>
    <property type="match status" value="2"/>
</dbReference>
<dbReference type="FunFam" id="3.30.420.40:FF:000086">
    <property type="entry name" value="Glycerol kinase"/>
    <property type="match status" value="1"/>
</dbReference>
<dbReference type="GO" id="GO:0046167">
    <property type="term" value="P:glycerol-3-phosphate biosynthetic process"/>
    <property type="evidence" value="ECO:0007669"/>
    <property type="project" value="TreeGrafter"/>
</dbReference>
<gene>
    <name evidence="13" type="ORF">N7509_010764</name>
</gene>
<dbReference type="Pfam" id="PF02782">
    <property type="entry name" value="FGGY_C"/>
    <property type="match status" value="1"/>
</dbReference>
<protein>
    <recommendedName>
        <fullName evidence="3">glycerol kinase</fullName>
        <ecNumber evidence="3">2.7.1.30</ecNumber>
    </recommendedName>
    <alternativeName>
        <fullName evidence="9">ATP:glycerol 3-phosphotransferase</fullName>
    </alternativeName>
</protein>
<sequence>MANMQDSEIFVGSIDQGTTSTRFLIFNRDGEPVASHQVEFTQIYPHPGWHEHNPLELVSSVEACIDHAVHDFEAQGYSRSSIHCVGITNQRETTVVWDHETGEPLHNAIVWTDTRSQAIVNELKQRSNSSELQAICGLPLSTYSSATKLLWMLAHVPKVKEAFDRGTLAFGTVDSWLVYRLNGVSANYFVSDSTNASRTMFMNLHTLRYDDFLLDFFGIKGKIHLPTIVPSSDSSAYGWLASGALEGVAIMGCLGDQSSALVGQKGFSPGMAKNTYGTGCFLLYNVGDKPVISTHGLLATVAYNFGGKAVYALEGSIAVAGSGVKFLQNNLTFFQDSREVNDLALSVENNGGCVFVTAFSGLFAPYWIDDAKGTIFGITQYTQKGHIARATLEATCFQTKAILDAMEKDSGKALSELAVDGGMSNSDLTMQTQADLISIPVYRPKMRETTALGAAIAAGLAIGVWRNFAELRDINRGGGAVFEPQITREEGTVKFAEWEKAVQMSRGWIETEKTAETSNSNSSEPKFNGTPIPLADCNFSSPKPPSTQNTSLLISDIVSEACANTTIKVKAQKTKGNLELAPSIASIIGVSTDLDDADEEDLFLELRKVEILQKLKRLRKLKLGYF</sequence>
<dbReference type="NCBIfam" id="NF000756">
    <property type="entry name" value="PRK00047.1"/>
    <property type="match status" value="1"/>
</dbReference>
<dbReference type="EMBL" id="JAPZBU010000009">
    <property type="protein sequence ID" value="KAJ5388223.1"/>
    <property type="molecule type" value="Genomic_DNA"/>
</dbReference>
<dbReference type="GO" id="GO:0005739">
    <property type="term" value="C:mitochondrion"/>
    <property type="evidence" value="ECO:0007669"/>
    <property type="project" value="TreeGrafter"/>
</dbReference>
<evidence type="ECO:0000256" key="1">
    <source>
        <dbReference type="ARBA" id="ARBA00005190"/>
    </source>
</evidence>
<dbReference type="GO" id="GO:0006641">
    <property type="term" value="P:triglyceride metabolic process"/>
    <property type="evidence" value="ECO:0007669"/>
    <property type="project" value="TreeGrafter"/>
</dbReference>
<keyword evidence="5" id="KW-0547">Nucleotide-binding</keyword>
<dbReference type="PROSITE" id="PS00445">
    <property type="entry name" value="FGGY_KINASES_2"/>
    <property type="match status" value="1"/>
</dbReference>
<keyword evidence="14" id="KW-1185">Reference proteome</keyword>
<evidence type="ECO:0000256" key="7">
    <source>
        <dbReference type="ARBA" id="ARBA00022798"/>
    </source>
</evidence>
<dbReference type="InterPro" id="IPR018483">
    <property type="entry name" value="Carb_kinase_FGGY_CS"/>
</dbReference>
<dbReference type="RefSeq" id="XP_056486021.1">
    <property type="nucleotide sequence ID" value="XM_056635401.1"/>
</dbReference>
<evidence type="ECO:0000256" key="6">
    <source>
        <dbReference type="ARBA" id="ARBA00022777"/>
    </source>
</evidence>
<name>A0A9W9VRX5_9EURO</name>
<evidence type="ECO:0000313" key="14">
    <source>
        <dbReference type="Proteomes" id="UP001147747"/>
    </source>
</evidence>
<accession>A0A9W9VRX5</accession>
<dbReference type="InterPro" id="IPR042018">
    <property type="entry name" value="GK1-3_metazoan-type"/>
</dbReference>
<dbReference type="PANTHER" id="PTHR10196:SF75">
    <property type="entry name" value="GLYCEROL KINASE"/>
    <property type="match status" value="1"/>
</dbReference>
<reference evidence="13" key="1">
    <citation type="submission" date="2022-12" db="EMBL/GenBank/DDBJ databases">
        <authorList>
            <person name="Petersen C."/>
        </authorList>
    </citation>
    <scope>NUCLEOTIDE SEQUENCE</scope>
    <source>
        <strain evidence="13">IBT 29677</strain>
    </source>
</reference>
<dbReference type="Pfam" id="PF00370">
    <property type="entry name" value="FGGY_N"/>
    <property type="match status" value="1"/>
</dbReference>
<dbReference type="Gene3D" id="3.30.420.40">
    <property type="match status" value="2"/>
</dbReference>
<keyword evidence="6 10" id="KW-0418">Kinase</keyword>
<dbReference type="EC" id="2.7.1.30" evidence="3"/>
<organism evidence="13 14">
    <name type="scientific">Penicillium cosmopolitanum</name>
    <dbReference type="NCBI Taxonomy" id="1131564"/>
    <lineage>
        <taxon>Eukaryota</taxon>
        <taxon>Fungi</taxon>
        <taxon>Dikarya</taxon>
        <taxon>Ascomycota</taxon>
        <taxon>Pezizomycotina</taxon>
        <taxon>Eurotiomycetes</taxon>
        <taxon>Eurotiomycetidae</taxon>
        <taxon>Eurotiales</taxon>
        <taxon>Aspergillaceae</taxon>
        <taxon>Penicillium</taxon>
    </lineage>
</organism>
<dbReference type="InterPro" id="IPR043129">
    <property type="entry name" value="ATPase_NBD"/>
</dbReference>
<keyword evidence="7" id="KW-0319">Glycerol metabolism</keyword>
<evidence type="ECO:0000259" key="11">
    <source>
        <dbReference type="Pfam" id="PF00370"/>
    </source>
</evidence>
<feature type="domain" description="Carbohydrate kinase FGGY C-terminal" evidence="12">
    <location>
        <begin position="273"/>
        <end position="461"/>
    </location>
</feature>